<dbReference type="InterPro" id="IPR001387">
    <property type="entry name" value="Cro/C1-type_HTH"/>
</dbReference>
<feature type="domain" description="HTH cro/C1-type" evidence="2">
    <location>
        <begin position="5"/>
        <end position="59"/>
    </location>
</feature>
<evidence type="ECO:0000313" key="7">
    <source>
        <dbReference type="EMBL" id="RGM68875.1"/>
    </source>
</evidence>
<dbReference type="EMBL" id="JRFS01000015">
    <property type="protein sequence ID" value="PWE83778.1"/>
    <property type="molecule type" value="Genomic_DNA"/>
</dbReference>
<evidence type="ECO:0000313" key="17">
    <source>
        <dbReference type="Proteomes" id="UP000261052"/>
    </source>
</evidence>
<evidence type="ECO:0000256" key="1">
    <source>
        <dbReference type="ARBA" id="ARBA00023125"/>
    </source>
</evidence>
<dbReference type="EMBL" id="QSHU01000010">
    <property type="protein sequence ID" value="RHC39133.1"/>
    <property type="molecule type" value="Genomic_DNA"/>
</dbReference>
<evidence type="ECO:0000313" key="8">
    <source>
        <dbReference type="EMBL" id="RGU21608.1"/>
    </source>
</evidence>
<evidence type="ECO:0000313" key="22">
    <source>
        <dbReference type="Proteomes" id="UP000286104"/>
    </source>
</evidence>
<dbReference type="Pfam" id="PF12844">
    <property type="entry name" value="HTH_19"/>
    <property type="match status" value="1"/>
</dbReference>
<dbReference type="Gene3D" id="1.10.260.40">
    <property type="entry name" value="lambda repressor-like DNA-binding domains"/>
    <property type="match status" value="1"/>
</dbReference>
<dbReference type="CDD" id="cd00093">
    <property type="entry name" value="HTH_XRE"/>
    <property type="match status" value="1"/>
</dbReference>
<dbReference type="Proteomes" id="UP000283765">
    <property type="component" value="Unassembled WGS sequence"/>
</dbReference>
<dbReference type="EMBL" id="QRPB01000016">
    <property type="protein sequence ID" value="RHL77217.1"/>
    <property type="molecule type" value="Genomic_DNA"/>
</dbReference>
<evidence type="ECO:0000313" key="19">
    <source>
        <dbReference type="Proteomes" id="UP000283765"/>
    </source>
</evidence>
<comment type="caution">
    <text evidence="4">The sequence shown here is derived from an EMBL/GenBank/DDBJ whole genome shotgun (WGS) entry which is preliminary data.</text>
</comment>
<evidence type="ECO:0000313" key="18">
    <source>
        <dbReference type="Proteomes" id="UP000266698"/>
    </source>
</evidence>
<evidence type="ECO:0000259" key="2">
    <source>
        <dbReference type="PROSITE" id="PS50943"/>
    </source>
</evidence>
<dbReference type="Proteomes" id="UP000261052">
    <property type="component" value="Unassembled WGS sequence"/>
</dbReference>
<evidence type="ECO:0000313" key="20">
    <source>
        <dbReference type="Proteomes" id="UP000284835"/>
    </source>
</evidence>
<dbReference type="AlphaFoldDB" id="A0A2U2EH21"/>
<evidence type="ECO:0000313" key="4">
    <source>
        <dbReference type="EMBL" id="PWE83778.1"/>
    </source>
</evidence>
<evidence type="ECO:0000313" key="21">
    <source>
        <dbReference type="Proteomes" id="UP000285865"/>
    </source>
</evidence>
<dbReference type="EMBL" id="QRKN01000009">
    <property type="protein sequence ID" value="RHI20627.1"/>
    <property type="molecule type" value="Genomic_DNA"/>
</dbReference>
<dbReference type="SMART" id="SM00530">
    <property type="entry name" value="HTH_XRE"/>
    <property type="match status" value="1"/>
</dbReference>
<dbReference type="EMBL" id="QSJS01000001">
    <property type="protein sequence ID" value="RHD98307.1"/>
    <property type="molecule type" value="Genomic_DNA"/>
</dbReference>
<sequence length="106" mass="12132">MGQRIKQRRKELNMTQADFAEKLDISQNHISAIECGSQHLSFELFVSICNTLSINPDYLINGCTHLSNTPLQVMDNLTLCDDTSVELTRRFTELLVELYPNKSNQK</sequence>
<evidence type="ECO:0000313" key="13">
    <source>
        <dbReference type="EMBL" id="RHL77217.1"/>
    </source>
</evidence>
<dbReference type="EMBL" id="JAAIMP010000004">
    <property type="protein sequence ID" value="NSC76457.1"/>
    <property type="molecule type" value="Genomic_DNA"/>
</dbReference>
<evidence type="ECO:0000313" key="14">
    <source>
        <dbReference type="Proteomes" id="UP000245905"/>
    </source>
</evidence>
<dbReference type="GO" id="GO:0003677">
    <property type="term" value="F:DNA binding"/>
    <property type="evidence" value="ECO:0007669"/>
    <property type="project" value="UniProtKB-KW"/>
</dbReference>
<protein>
    <submittedName>
        <fullName evidence="3">Helix-turn-helix transcriptional regulator</fullName>
    </submittedName>
    <submittedName>
        <fullName evidence="5">XRE family transcriptional regulator</fullName>
    </submittedName>
</protein>
<evidence type="ECO:0000313" key="23">
    <source>
        <dbReference type="Proteomes" id="UP000286181"/>
    </source>
</evidence>
<gene>
    <name evidence="13" type="ORF">DW001_12120</name>
    <name evidence="12" type="ORF">DW038_11465</name>
    <name evidence="11" type="ORF">DW172_11220</name>
    <name evidence="10" type="ORF">DW775_00310</name>
    <name evidence="9" type="ORF">DW848_08690</name>
    <name evidence="8" type="ORF">DWW89_12235</name>
    <name evidence="7" type="ORF">DXB99_14120</name>
    <name evidence="6" type="ORF">DXC13_10145</name>
    <name evidence="5" type="ORF">DXD13_07460</name>
    <name evidence="3" type="ORF">G4312_03990</name>
    <name evidence="4" type="ORF">LD38_08285</name>
</gene>
<dbReference type="Proteomes" id="UP000266698">
    <property type="component" value="Unassembled WGS sequence"/>
</dbReference>
<dbReference type="EMBL" id="QSQP01000008">
    <property type="protein sequence ID" value="RGK43213.1"/>
    <property type="molecule type" value="Genomic_DNA"/>
</dbReference>
<dbReference type="Proteomes" id="UP000245905">
    <property type="component" value="Unassembled WGS sequence"/>
</dbReference>
<evidence type="ECO:0000313" key="6">
    <source>
        <dbReference type="EMBL" id="RGM47998.1"/>
    </source>
</evidence>
<keyword evidence="1" id="KW-0238">DNA-binding</keyword>
<dbReference type="PROSITE" id="PS50943">
    <property type="entry name" value="HTH_CROC1"/>
    <property type="match status" value="1"/>
</dbReference>
<dbReference type="Proteomes" id="UP000260717">
    <property type="component" value="Unassembled WGS sequence"/>
</dbReference>
<reference evidence="15 16" key="2">
    <citation type="submission" date="2018-08" db="EMBL/GenBank/DDBJ databases">
        <title>A genome reference for cultivated species of the human gut microbiota.</title>
        <authorList>
            <person name="Zou Y."/>
            <person name="Xue W."/>
            <person name="Luo G."/>
        </authorList>
    </citation>
    <scope>NUCLEOTIDE SEQUENCE [LARGE SCALE GENOMIC DNA]</scope>
    <source>
        <strain evidence="8 19">AF17-27</strain>
        <strain evidence="13 18">AF36-2BH</strain>
        <strain evidence="12 23">AF39-14AC</strain>
        <strain evidence="11 21">AM16-11</strain>
        <strain evidence="10 20">AM30-13AC</strain>
        <strain evidence="9 22">AM36-3AA</strain>
        <strain evidence="7 16">OM07-13</strain>
        <strain evidence="6 15">OM08-12AT</strain>
        <strain evidence="5 17">TF11-15AC</strain>
    </source>
</reference>
<evidence type="ECO:0000313" key="3">
    <source>
        <dbReference type="EMBL" id="NSC76457.1"/>
    </source>
</evidence>
<evidence type="ECO:0000313" key="5">
    <source>
        <dbReference type="EMBL" id="RGK43213.1"/>
    </source>
</evidence>
<dbReference type="SUPFAM" id="SSF47413">
    <property type="entry name" value="lambda repressor-like DNA-binding domains"/>
    <property type="match status" value="1"/>
</dbReference>
<evidence type="ECO:0000313" key="16">
    <source>
        <dbReference type="Proteomes" id="UP000260758"/>
    </source>
</evidence>
<dbReference type="PANTHER" id="PTHR46558:SF4">
    <property type="entry name" value="DNA-BIDING PHAGE PROTEIN"/>
    <property type="match status" value="1"/>
</dbReference>
<dbReference type="InterPro" id="IPR010982">
    <property type="entry name" value="Lambda_DNA-bd_dom_sf"/>
</dbReference>
<dbReference type="Proteomes" id="UP000285865">
    <property type="component" value="Unassembled WGS sequence"/>
</dbReference>
<dbReference type="EMBL" id="QSTP01000018">
    <property type="protein sequence ID" value="RGM68875.1"/>
    <property type="molecule type" value="Genomic_DNA"/>
</dbReference>
<proteinExistence type="predicted"/>
<organism evidence="4 14">
    <name type="scientific">Agathobacter rectalis</name>
    <dbReference type="NCBI Taxonomy" id="39491"/>
    <lineage>
        <taxon>Bacteria</taxon>
        <taxon>Bacillati</taxon>
        <taxon>Bacillota</taxon>
        <taxon>Clostridia</taxon>
        <taxon>Lachnospirales</taxon>
        <taxon>Lachnospiraceae</taxon>
        <taxon>Agathobacter</taxon>
    </lineage>
</organism>
<dbReference type="Proteomes" id="UP001193756">
    <property type="component" value="Unassembled WGS sequence"/>
</dbReference>
<evidence type="ECO:0000313" key="15">
    <source>
        <dbReference type="Proteomes" id="UP000260717"/>
    </source>
</evidence>
<evidence type="ECO:0000313" key="12">
    <source>
        <dbReference type="EMBL" id="RHL03103.1"/>
    </source>
</evidence>
<name>A0A2U2EH21_9FIRM</name>
<dbReference type="EMBL" id="QRXR01000022">
    <property type="protein sequence ID" value="RGU21608.1"/>
    <property type="molecule type" value="Genomic_DNA"/>
</dbReference>
<evidence type="ECO:0000313" key="9">
    <source>
        <dbReference type="EMBL" id="RHC39133.1"/>
    </source>
</evidence>
<dbReference type="PANTHER" id="PTHR46558">
    <property type="entry name" value="TRACRIPTIONAL REGULATORY PROTEIN-RELATED-RELATED"/>
    <property type="match status" value="1"/>
</dbReference>
<evidence type="ECO:0000313" key="10">
    <source>
        <dbReference type="EMBL" id="RHD98307.1"/>
    </source>
</evidence>
<dbReference type="Proteomes" id="UP000286181">
    <property type="component" value="Unassembled WGS sequence"/>
</dbReference>
<dbReference type="EMBL" id="QROF01000010">
    <property type="protein sequence ID" value="RHL03103.1"/>
    <property type="molecule type" value="Genomic_DNA"/>
</dbReference>
<reference evidence="3" key="3">
    <citation type="journal article" date="2020" name="Cell Host Microbe">
        <title>Functional and Genomic Variation between Human-Derived Isolates of Lachnospiraceae Reveals Inter- and Intra-Species Diversity.</title>
        <authorList>
            <person name="Sorbara M.T."/>
            <person name="Littmann E.R."/>
            <person name="Fontana E."/>
            <person name="Moody T.U."/>
            <person name="Kohout C.E."/>
            <person name="Gjonbalaj M."/>
            <person name="Eaton V."/>
            <person name="Seok R."/>
            <person name="Leiner I.M."/>
            <person name="Pamer E.G."/>
        </authorList>
    </citation>
    <scope>NUCLEOTIDE SEQUENCE</scope>
    <source>
        <strain evidence="3">MSK.16.45</strain>
    </source>
</reference>
<dbReference type="Proteomes" id="UP000284835">
    <property type="component" value="Unassembled WGS sequence"/>
</dbReference>
<dbReference type="Proteomes" id="UP000286104">
    <property type="component" value="Unassembled WGS sequence"/>
</dbReference>
<evidence type="ECO:0000313" key="11">
    <source>
        <dbReference type="EMBL" id="RHI20627.1"/>
    </source>
</evidence>
<dbReference type="Proteomes" id="UP000260758">
    <property type="component" value="Unassembled WGS sequence"/>
</dbReference>
<reference evidence="4 14" key="1">
    <citation type="submission" date="2014-09" db="EMBL/GenBank/DDBJ databases">
        <title>Butyrate-producing bacteria isolated from human gut.</title>
        <authorList>
            <person name="Zhang Q."/>
            <person name="Zhao L."/>
        </authorList>
    </citation>
    <scope>NUCLEOTIDE SEQUENCE [LARGE SCALE GENOMIC DNA]</scope>
    <source>
        <strain evidence="4 14">R22</strain>
    </source>
</reference>
<accession>A0A2U2EH21</accession>
<dbReference type="EMBL" id="QSTI01000015">
    <property type="protein sequence ID" value="RGM47998.1"/>
    <property type="molecule type" value="Genomic_DNA"/>
</dbReference>
<reference evidence="3" key="4">
    <citation type="submission" date="2020-02" db="EMBL/GenBank/DDBJ databases">
        <authorList>
            <person name="Littmann E."/>
            <person name="Sorbara M."/>
        </authorList>
    </citation>
    <scope>NUCLEOTIDE SEQUENCE</scope>
    <source>
        <strain evidence="3">MSK.16.45</strain>
    </source>
</reference>